<dbReference type="HOGENOM" id="CLU_845946_0_0_6"/>
<dbReference type="AlphaFoldDB" id="N8Q992"/>
<dbReference type="Pfam" id="PF22783">
    <property type="entry name" value="BapA_N"/>
    <property type="match status" value="1"/>
</dbReference>
<dbReference type="InterPro" id="IPR041498">
    <property type="entry name" value="Big_6"/>
</dbReference>
<evidence type="ECO:0000259" key="3">
    <source>
        <dbReference type="Pfam" id="PF22783"/>
    </source>
</evidence>
<dbReference type="Gene3D" id="2.60.40.10">
    <property type="entry name" value="Immunoglobulins"/>
    <property type="match status" value="1"/>
</dbReference>
<feature type="non-terminal residue" evidence="4">
    <location>
        <position position="330"/>
    </location>
</feature>
<feature type="region of interest" description="Disordered" evidence="1">
    <location>
        <begin position="221"/>
        <end position="292"/>
    </location>
</feature>
<gene>
    <name evidence="4" type="ORF">F994_03002</name>
</gene>
<dbReference type="eggNOG" id="COG2373">
    <property type="taxonomic scope" value="Bacteria"/>
</dbReference>
<dbReference type="InterPro" id="IPR013783">
    <property type="entry name" value="Ig-like_fold"/>
</dbReference>
<dbReference type="PANTHER" id="PTHR24637:SF428">
    <property type="entry name" value="SCAVENGER RECEPTOR CLASS A MEMBER 3"/>
    <property type="match status" value="1"/>
</dbReference>
<organism evidence="4 5">
    <name type="scientific">Acinetobacter bohemicus ANC 3994</name>
    <dbReference type="NCBI Taxonomy" id="1217715"/>
    <lineage>
        <taxon>Bacteria</taxon>
        <taxon>Pseudomonadati</taxon>
        <taxon>Pseudomonadota</taxon>
        <taxon>Gammaproteobacteria</taxon>
        <taxon>Moraxellales</taxon>
        <taxon>Moraxellaceae</taxon>
        <taxon>Acinetobacter</taxon>
    </lineage>
</organism>
<evidence type="ECO:0000256" key="1">
    <source>
        <dbReference type="SAM" id="MobiDB-lite"/>
    </source>
</evidence>
<accession>N8Q992</accession>
<dbReference type="eggNOG" id="COG3209">
    <property type="taxonomic scope" value="Bacteria"/>
</dbReference>
<dbReference type="Proteomes" id="UP000013086">
    <property type="component" value="Unassembled WGS sequence"/>
</dbReference>
<feature type="compositionally biased region" description="Low complexity" evidence="1">
    <location>
        <begin position="243"/>
        <end position="268"/>
    </location>
</feature>
<evidence type="ECO:0000259" key="2">
    <source>
        <dbReference type="Pfam" id="PF17936"/>
    </source>
</evidence>
<reference evidence="4 5" key="1">
    <citation type="submission" date="2013-02" db="EMBL/GenBank/DDBJ databases">
        <title>The Genome Sequence of Acinetobacter sp. ANC 3994.</title>
        <authorList>
            <consortium name="The Broad Institute Genome Sequencing Platform"/>
            <consortium name="The Broad Institute Genome Sequencing Center for Infectious Disease"/>
            <person name="Cerqueira G."/>
            <person name="Feldgarden M."/>
            <person name="Courvalin P."/>
            <person name="Perichon B."/>
            <person name="Grillot-Courvalin C."/>
            <person name="Clermont D."/>
            <person name="Rocha E."/>
            <person name="Yoon E.-J."/>
            <person name="Nemec A."/>
            <person name="Walker B."/>
            <person name="Young S.K."/>
            <person name="Zeng Q."/>
            <person name="Gargeya S."/>
            <person name="Fitzgerald M."/>
            <person name="Haas B."/>
            <person name="Abouelleil A."/>
            <person name="Alvarado L."/>
            <person name="Arachchi H.M."/>
            <person name="Berlin A.M."/>
            <person name="Chapman S.B."/>
            <person name="Dewar J."/>
            <person name="Goldberg J."/>
            <person name="Griggs A."/>
            <person name="Gujja S."/>
            <person name="Hansen M."/>
            <person name="Howarth C."/>
            <person name="Imamovic A."/>
            <person name="Larimer J."/>
            <person name="McCowan C."/>
            <person name="Murphy C."/>
            <person name="Neiman D."/>
            <person name="Pearson M."/>
            <person name="Priest M."/>
            <person name="Roberts A."/>
            <person name="Saif S."/>
            <person name="Shea T."/>
            <person name="Sisk P."/>
            <person name="Sykes S."/>
            <person name="Wortman J."/>
            <person name="Nusbaum C."/>
            <person name="Birren B."/>
        </authorList>
    </citation>
    <scope>NUCLEOTIDE SEQUENCE [LARGE SCALE GENOMIC DNA]</scope>
    <source>
        <strain evidence="4 5">ANC 3994</strain>
    </source>
</reference>
<feature type="domain" description="Bacterial Ig" evidence="2">
    <location>
        <begin position="162"/>
        <end position="232"/>
    </location>
</feature>
<dbReference type="RefSeq" id="WP_004649639.1">
    <property type="nucleotide sequence ID" value="NZ_KB849167.1"/>
</dbReference>
<protein>
    <submittedName>
        <fullName evidence="4">Uncharacterized protein</fullName>
    </submittedName>
</protein>
<dbReference type="Pfam" id="PF01391">
    <property type="entry name" value="Collagen"/>
    <property type="match status" value="1"/>
</dbReference>
<dbReference type="InterPro" id="IPR008160">
    <property type="entry name" value="Collagen"/>
</dbReference>
<dbReference type="Pfam" id="PF17936">
    <property type="entry name" value="Big_6"/>
    <property type="match status" value="1"/>
</dbReference>
<feature type="compositionally biased region" description="Gly residues" evidence="1">
    <location>
        <begin position="269"/>
        <end position="290"/>
    </location>
</feature>
<comment type="caution">
    <text evidence="4">The sequence shown here is derived from an EMBL/GenBank/DDBJ whole genome shotgun (WGS) entry which is preliminary data.</text>
</comment>
<evidence type="ECO:0000313" key="5">
    <source>
        <dbReference type="Proteomes" id="UP000013086"/>
    </source>
</evidence>
<dbReference type="InterPro" id="IPR048051">
    <property type="entry name" value="BapA-like_prefix-like"/>
</dbReference>
<evidence type="ECO:0000313" key="4">
    <source>
        <dbReference type="EMBL" id="ENU18482.1"/>
    </source>
</evidence>
<proteinExistence type="predicted"/>
<sequence length="330" mass="34293">MNENVLIDKISHIESNLSADIKNINLTNTPTVVRLNLSKEDILEIRKEYDNAVIVLKNGEVITLNGFFKADHSLVLHSDQNELLWVRFTDEQGVFLDPIVYSNLEEVELLLYSDGIANPLLWAAIPLAAAGIVAWAGDHDNNNDNQANNTTSPILDTTPPVIDVTQKDQDTISVESNENGKVVIKDQNGHVIGEGNVTKDGSVDIDLTRPLIDGEEVTVEVTDGSGNTGKETITADITGSIGETGPTGATGETGPTGTTGEVGATGETGSTGGTGSTGATGDTGGTGATGADGKSALEVLIEAGELPVGSTVQDLIKYLKGADGADGQDG</sequence>
<name>N8Q992_9GAMM</name>
<feature type="compositionally biased region" description="Polar residues" evidence="1">
    <location>
        <begin position="224"/>
        <end position="237"/>
    </location>
</feature>
<dbReference type="PANTHER" id="PTHR24637">
    <property type="entry name" value="COLLAGEN"/>
    <property type="match status" value="1"/>
</dbReference>
<dbReference type="EMBL" id="APOH01000025">
    <property type="protein sequence ID" value="ENU18482.1"/>
    <property type="molecule type" value="Genomic_DNA"/>
</dbReference>
<feature type="domain" description="Biofilm-associated protein BapA-like prefix-like" evidence="3">
    <location>
        <begin position="5"/>
        <end position="122"/>
    </location>
</feature>
<dbReference type="NCBIfam" id="NF033677">
    <property type="entry name" value="biofilm_BapA_N"/>
    <property type="match status" value="1"/>
</dbReference>